<evidence type="ECO:0000256" key="3">
    <source>
        <dbReference type="ARBA" id="ARBA00011160"/>
    </source>
</evidence>
<evidence type="ECO:0000259" key="14">
    <source>
        <dbReference type="Pfam" id="PF18075"/>
    </source>
</evidence>
<reference evidence="15" key="1">
    <citation type="submission" date="2016-10" db="EMBL/GenBank/DDBJ databases">
        <title>Sequence of Gallionella enrichment culture.</title>
        <authorList>
            <person name="Poehlein A."/>
            <person name="Muehling M."/>
            <person name="Daniel R."/>
        </authorList>
    </citation>
    <scope>NUCLEOTIDE SEQUENCE</scope>
</reference>
<dbReference type="AlphaFoldDB" id="A0A1J5SEH8"/>
<keyword evidence="11" id="KW-0131">Cell cycle</keyword>
<comment type="similarity">
    <text evidence="2">Belongs to the ABC-4 integral membrane protein family. FtsX subfamily.</text>
</comment>
<evidence type="ECO:0000256" key="11">
    <source>
        <dbReference type="ARBA" id="ARBA00023306"/>
    </source>
</evidence>
<feature type="transmembrane region" description="Helical" evidence="12">
    <location>
        <begin position="222"/>
        <end position="244"/>
    </location>
</feature>
<dbReference type="InterPro" id="IPR040690">
    <property type="entry name" value="FtsX_ECD"/>
</dbReference>
<dbReference type="PANTHER" id="PTHR47755:SF1">
    <property type="entry name" value="CELL DIVISION PROTEIN FTSX"/>
    <property type="match status" value="1"/>
</dbReference>
<accession>A0A1J5SEH8</accession>
<comment type="subcellular location">
    <subcellularLocation>
        <location evidence="1">Cell inner membrane</location>
        <topology evidence="1">Multi-pass membrane protein</topology>
    </subcellularLocation>
</comment>
<dbReference type="GO" id="GO:0051301">
    <property type="term" value="P:cell division"/>
    <property type="evidence" value="ECO:0007669"/>
    <property type="project" value="UniProtKB-KW"/>
</dbReference>
<protein>
    <recommendedName>
        <fullName evidence="4">Cell division protein FtsX</fullName>
    </recommendedName>
</protein>
<organism evidence="15">
    <name type="scientific">mine drainage metagenome</name>
    <dbReference type="NCBI Taxonomy" id="410659"/>
    <lineage>
        <taxon>unclassified sequences</taxon>
        <taxon>metagenomes</taxon>
        <taxon>ecological metagenomes</taxon>
    </lineage>
</organism>
<feature type="transmembrane region" description="Helical" evidence="12">
    <location>
        <begin position="274"/>
        <end position="293"/>
    </location>
</feature>
<name>A0A1J5SEH8_9ZZZZ</name>
<comment type="caution">
    <text evidence="15">The sequence shown here is derived from an EMBL/GenBank/DDBJ whole genome shotgun (WGS) entry which is preliminary data.</text>
</comment>
<evidence type="ECO:0000256" key="7">
    <source>
        <dbReference type="ARBA" id="ARBA00022618"/>
    </source>
</evidence>
<dbReference type="InterPro" id="IPR003838">
    <property type="entry name" value="ABC3_permease_C"/>
</dbReference>
<dbReference type="EMBL" id="MLJW01000041">
    <property type="protein sequence ID" value="OIR06807.1"/>
    <property type="molecule type" value="Genomic_DNA"/>
</dbReference>
<evidence type="ECO:0000256" key="1">
    <source>
        <dbReference type="ARBA" id="ARBA00004429"/>
    </source>
</evidence>
<dbReference type="Pfam" id="PF02687">
    <property type="entry name" value="FtsX"/>
    <property type="match status" value="1"/>
</dbReference>
<dbReference type="PIRSF" id="PIRSF003097">
    <property type="entry name" value="FtsX"/>
    <property type="match status" value="1"/>
</dbReference>
<proteinExistence type="inferred from homology"/>
<keyword evidence="8 12" id="KW-0812">Transmembrane</keyword>
<evidence type="ECO:0000256" key="6">
    <source>
        <dbReference type="ARBA" id="ARBA00022519"/>
    </source>
</evidence>
<gene>
    <name evidence="15" type="primary">ftsX_3</name>
    <name evidence="15" type="ORF">GALL_110550</name>
</gene>
<evidence type="ECO:0000256" key="5">
    <source>
        <dbReference type="ARBA" id="ARBA00022475"/>
    </source>
</evidence>
<dbReference type="InterPro" id="IPR004513">
    <property type="entry name" value="FtsX"/>
</dbReference>
<evidence type="ECO:0000256" key="2">
    <source>
        <dbReference type="ARBA" id="ARBA00007379"/>
    </source>
</evidence>
<evidence type="ECO:0000259" key="13">
    <source>
        <dbReference type="Pfam" id="PF02687"/>
    </source>
</evidence>
<keyword evidence="7 15" id="KW-0132">Cell division</keyword>
<keyword evidence="10 12" id="KW-0472">Membrane</keyword>
<keyword evidence="9 12" id="KW-1133">Transmembrane helix</keyword>
<dbReference type="PANTHER" id="PTHR47755">
    <property type="entry name" value="CELL DIVISION PROTEIN FTSX"/>
    <property type="match status" value="1"/>
</dbReference>
<dbReference type="NCBIfam" id="TIGR00439">
    <property type="entry name" value="FtsX_Gneg"/>
    <property type="match status" value="1"/>
</dbReference>
<dbReference type="GO" id="GO:0005886">
    <property type="term" value="C:plasma membrane"/>
    <property type="evidence" value="ECO:0007669"/>
    <property type="project" value="UniProtKB-SubCell"/>
</dbReference>
<evidence type="ECO:0000256" key="8">
    <source>
        <dbReference type="ARBA" id="ARBA00022692"/>
    </source>
</evidence>
<sequence>MNAWLAQHARALGWALSRLAAAPVNTLLSLLAVGIALALPAGGQMLLGNALPIVKNASAGPQISVFLTVDADRKAVAEIAARLKNKPQIKELRYVSRNDALKRFQARKGLAEVLAALPSNPFPDAFVVTPRDRTPAAMDALRDELSRWPKVEHVQLDSAWVHRLDALLRLGHTSVAVLAALLGLGLVAITFTTIRLQVLSQDAEIELSRLLGATDAFIYRPFYYFGAVQGLLGGGVAWLIVLAVTLALRGPVAELAVLYHASAALQPLGLPDSLLLLAFAAGLGWLGAALSLGRHLRDPS</sequence>
<dbReference type="GO" id="GO:0032153">
    <property type="term" value="C:cell division site"/>
    <property type="evidence" value="ECO:0007669"/>
    <property type="project" value="TreeGrafter"/>
</dbReference>
<comment type="subunit">
    <text evidence="3">Forms a membrane-associated complex with FtsE.</text>
</comment>
<dbReference type="Pfam" id="PF18075">
    <property type="entry name" value="FtsX_ECD"/>
    <property type="match status" value="1"/>
</dbReference>
<evidence type="ECO:0000256" key="12">
    <source>
        <dbReference type="SAM" id="Phobius"/>
    </source>
</evidence>
<feature type="domain" description="ABC3 transporter permease C-terminal" evidence="13">
    <location>
        <begin position="177"/>
        <end position="284"/>
    </location>
</feature>
<feature type="transmembrane region" description="Helical" evidence="12">
    <location>
        <begin position="20"/>
        <end position="39"/>
    </location>
</feature>
<feature type="transmembrane region" description="Helical" evidence="12">
    <location>
        <begin position="173"/>
        <end position="194"/>
    </location>
</feature>
<dbReference type="InterPro" id="IPR047590">
    <property type="entry name" value="FtsX_proteobact-type"/>
</dbReference>
<dbReference type="Gene3D" id="3.30.70.3040">
    <property type="match status" value="1"/>
</dbReference>
<keyword evidence="6" id="KW-0997">Cell inner membrane</keyword>
<feature type="domain" description="FtsX extracellular" evidence="14">
    <location>
        <begin position="62"/>
        <end position="154"/>
    </location>
</feature>
<evidence type="ECO:0000256" key="9">
    <source>
        <dbReference type="ARBA" id="ARBA00022989"/>
    </source>
</evidence>
<keyword evidence="5" id="KW-1003">Cell membrane</keyword>
<evidence type="ECO:0000313" key="15">
    <source>
        <dbReference type="EMBL" id="OIR06807.1"/>
    </source>
</evidence>
<evidence type="ECO:0000256" key="10">
    <source>
        <dbReference type="ARBA" id="ARBA00023136"/>
    </source>
</evidence>
<evidence type="ECO:0000256" key="4">
    <source>
        <dbReference type="ARBA" id="ARBA00021907"/>
    </source>
</evidence>